<evidence type="ECO:0000313" key="2">
    <source>
        <dbReference type="Proteomes" id="UP000247978"/>
    </source>
</evidence>
<reference evidence="1 2" key="1">
    <citation type="submission" date="2018-05" db="EMBL/GenBank/DDBJ databases">
        <title>Genomic Encyclopedia of Type Strains, Phase IV (KMG-IV): sequencing the most valuable type-strain genomes for metagenomic binning, comparative biology and taxonomic classification.</title>
        <authorList>
            <person name="Goeker M."/>
        </authorList>
    </citation>
    <scope>NUCLEOTIDE SEQUENCE [LARGE SCALE GENOMIC DNA]</scope>
    <source>
        <strain evidence="1 2">DSM 28556</strain>
    </source>
</reference>
<accession>A0A2V3W8P0</accession>
<dbReference type="RefSeq" id="WP_110394083.1">
    <property type="nucleotide sequence ID" value="NZ_JADIJL010000001.1"/>
</dbReference>
<dbReference type="AlphaFoldDB" id="A0A2V3W8P0"/>
<comment type="caution">
    <text evidence="1">The sequence shown here is derived from an EMBL/GenBank/DDBJ whole genome shotgun (WGS) entry which is preliminary data.</text>
</comment>
<gene>
    <name evidence="1" type="ORF">DFR56_102128</name>
</gene>
<organism evidence="1 2">
    <name type="scientific">Pseudogracilibacillus auburnensis</name>
    <dbReference type="NCBI Taxonomy" id="1494959"/>
    <lineage>
        <taxon>Bacteria</taxon>
        <taxon>Bacillati</taxon>
        <taxon>Bacillota</taxon>
        <taxon>Bacilli</taxon>
        <taxon>Bacillales</taxon>
        <taxon>Bacillaceae</taxon>
        <taxon>Pseudogracilibacillus</taxon>
    </lineage>
</organism>
<evidence type="ECO:0000313" key="1">
    <source>
        <dbReference type="EMBL" id="PXW89351.1"/>
    </source>
</evidence>
<dbReference type="EMBL" id="QJJQ01000002">
    <property type="protein sequence ID" value="PXW89351.1"/>
    <property type="molecule type" value="Genomic_DNA"/>
</dbReference>
<protein>
    <submittedName>
        <fullName evidence="1">Uncharacterized protein</fullName>
    </submittedName>
</protein>
<proteinExistence type="predicted"/>
<name>A0A2V3W8P0_9BACI</name>
<sequence length="130" mass="15273">MNRIMIVILSILLLRGCSQHTQQHKELEEAIYSVVKDSQNSEIDIAMLTDFTWEKAFLITPYTPQESIEEQIKGFKDPSNIDYRDDIYLLVFLNEGEAIYYVEIDRLQSDFSMKEQDYLTPTKSVIKIDR</sequence>
<dbReference type="Proteomes" id="UP000247978">
    <property type="component" value="Unassembled WGS sequence"/>
</dbReference>
<dbReference type="OrthoDB" id="8778044at2"/>
<keyword evidence="2" id="KW-1185">Reference proteome</keyword>